<evidence type="ECO:0000313" key="10">
    <source>
        <dbReference type="EMBL" id="RWW91895.1"/>
    </source>
</evidence>
<keyword evidence="7" id="KW-0057">Aromatic amino acid biosynthesis</keyword>
<dbReference type="EC" id="4.1.1.48" evidence="3"/>
<evidence type="ECO:0000256" key="7">
    <source>
        <dbReference type="ARBA" id="ARBA00023141"/>
    </source>
</evidence>
<evidence type="ECO:0000256" key="3">
    <source>
        <dbReference type="ARBA" id="ARBA00012362"/>
    </source>
</evidence>
<comment type="pathway">
    <text evidence="2">Amino-acid biosynthesis; L-tryptophan biosynthesis; L-tryptophan from chorismate: step 4/5.</text>
</comment>
<keyword evidence="4" id="KW-0028">Amino-acid biosynthesis</keyword>
<dbReference type="Pfam" id="PF00218">
    <property type="entry name" value="IGPS"/>
    <property type="match status" value="1"/>
</dbReference>
<dbReference type="InterPro" id="IPR013785">
    <property type="entry name" value="Aldolase_TIM"/>
</dbReference>
<dbReference type="AlphaFoldDB" id="A0A3S3QLI0"/>
<reference evidence="10 11" key="1">
    <citation type="submission" date="2019-01" db="EMBL/GenBank/DDBJ databases">
        <title>Flavobacterium sp. nov.,isolated from freshwater.</title>
        <authorList>
            <person name="Zhang R."/>
            <person name="Du Z.-J."/>
        </authorList>
    </citation>
    <scope>NUCLEOTIDE SEQUENCE [LARGE SCALE GENOMIC DNA]</scope>
    <source>
        <strain evidence="10 11">1E403</strain>
    </source>
</reference>
<name>A0A3S3QLI0_9FLAO</name>
<keyword evidence="8 10" id="KW-0456">Lyase</keyword>
<proteinExistence type="predicted"/>
<dbReference type="FunFam" id="3.20.20.70:FF:000024">
    <property type="entry name" value="Indole-3-glycerol phosphate synthase"/>
    <property type="match status" value="1"/>
</dbReference>
<dbReference type="SUPFAM" id="SSF51366">
    <property type="entry name" value="Ribulose-phoshate binding barrel"/>
    <property type="match status" value="1"/>
</dbReference>
<feature type="domain" description="Indole-3-glycerol phosphate synthase" evidence="9">
    <location>
        <begin position="4"/>
        <end position="256"/>
    </location>
</feature>
<keyword evidence="11" id="KW-1185">Reference proteome</keyword>
<dbReference type="InterPro" id="IPR045186">
    <property type="entry name" value="Indole-3-glycerol_P_synth"/>
</dbReference>
<evidence type="ECO:0000256" key="5">
    <source>
        <dbReference type="ARBA" id="ARBA00022793"/>
    </source>
</evidence>
<evidence type="ECO:0000256" key="4">
    <source>
        <dbReference type="ARBA" id="ARBA00022605"/>
    </source>
</evidence>
<dbReference type="GO" id="GO:0004425">
    <property type="term" value="F:indole-3-glycerol-phosphate synthase activity"/>
    <property type="evidence" value="ECO:0007669"/>
    <property type="project" value="UniProtKB-EC"/>
</dbReference>
<dbReference type="UniPathway" id="UPA00035">
    <property type="reaction ID" value="UER00043"/>
</dbReference>
<gene>
    <name evidence="10" type="primary">trpC</name>
    <name evidence="10" type="ORF">EPI11_17800</name>
</gene>
<dbReference type="Proteomes" id="UP000287527">
    <property type="component" value="Unassembled WGS sequence"/>
</dbReference>
<evidence type="ECO:0000313" key="11">
    <source>
        <dbReference type="Proteomes" id="UP000287527"/>
    </source>
</evidence>
<sequence>MKILETIKQQKKKEVEERKSLYPIKLLEKSIYFETQCVSLKSYISNEKYSGIIAEFKRKSPSKGNINLYADAEKVTLGYMQAGASALSVLTDETFFGAKKQDLLMARKLNYCPILRKDFIIDEYQIVESKAMGADTILLIAKMLSPTIINQFTDFAHLLGMEVLLETHTETEILENINTTADLVGINNRNLNTFEVDIENSIRLAEMLPKTIVKIAESGIESAGVIKELKNNGFSGFLIGEYFMRDSDPATKCAELIKELKE</sequence>
<evidence type="ECO:0000259" key="9">
    <source>
        <dbReference type="Pfam" id="PF00218"/>
    </source>
</evidence>
<organism evidence="10 11">
    <name type="scientific">Flavobacterium cerinum</name>
    <dbReference type="NCBI Taxonomy" id="2502784"/>
    <lineage>
        <taxon>Bacteria</taxon>
        <taxon>Pseudomonadati</taxon>
        <taxon>Bacteroidota</taxon>
        <taxon>Flavobacteriia</taxon>
        <taxon>Flavobacteriales</taxon>
        <taxon>Flavobacteriaceae</taxon>
        <taxon>Flavobacterium</taxon>
    </lineage>
</organism>
<protein>
    <recommendedName>
        <fullName evidence="3">indole-3-glycerol-phosphate synthase</fullName>
        <ecNumber evidence="3">4.1.1.48</ecNumber>
    </recommendedName>
</protein>
<dbReference type="Gene3D" id="3.20.20.70">
    <property type="entry name" value="Aldolase class I"/>
    <property type="match status" value="1"/>
</dbReference>
<dbReference type="NCBIfam" id="NF001377">
    <property type="entry name" value="PRK00278.2-4"/>
    <property type="match status" value="1"/>
</dbReference>
<dbReference type="EMBL" id="SBII01000016">
    <property type="protein sequence ID" value="RWW91895.1"/>
    <property type="molecule type" value="Genomic_DNA"/>
</dbReference>
<dbReference type="PANTHER" id="PTHR22854:SF2">
    <property type="entry name" value="INDOLE-3-GLYCEROL-PHOSPHATE SYNTHASE"/>
    <property type="match status" value="1"/>
</dbReference>
<dbReference type="InterPro" id="IPR011060">
    <property type="entry name" value="RibuloseP-bd_barrel"/>
</dbReference>
<evidence type="ECO:0000256" key="2">
    <source>
        <dbReference type="ARBA" id="ARBA00004696"/>
    </source>
</evidence>
<dbReference type="CDD" id="cd00331">
    <property type="entry name" value="IGPS"/>
    <property type="match status" value="1"/>
</dbReference>
<comment type="catalytic activity">
    <reaction evidence="1">
        <text>1-(2-carboxyphenylamino)-1-deoxy-D-ribulose 5-phosphate + H(+) = (1S,2R)-1-C-(indol-3-yl)glycerol 3-phosphate + CO2 + H2O</text>
        <dbReference type="Rhea" id="RHEA:23476"/>
        <dbReference type="ChEBI" id="CHEBI:15377"/>
        <dbReference type="ChEBI" id="CHEBI:15378"/>
        <dbReference type="ChEBI" id="CHEBI:16526"/>
        <dbReference type="ChEBI" id="CHEBI:58613"/>
        <dbReference type="ChEBI" id="CHEBI:58866"/>
        <dbReference type="EC" id="4.1.1.48"/>
    </reaction>
</comment>
<evidence type="ECO:0000256" key="8">
    <source>
        <dbReference type="ARBA" id="ARBA00023239"/>
    </source>
</evidence>
<dbReference type="GO" id="GO:0000162">
    <property type="term" value="P:L-tryptophan biosynthetic process"/>
    <property type="evidence" value="ECO:0007669"/>
    <property type="project" value="UniProtKB-UniPathway"/>
</dbReference>
<dbReference type="PANTHER" id="PTHR22854">
    <property type="entry name" value="TRYPTOPHAN BIOSYNTHESIS PROTEIN"/>
    <property type="match status" value="1"/>
</dbReference>
<dbReference type="OrthoDB" id="9804217at2"/>
<dbReference type="InterPro" id="IPR013798">
    <property type="entry name" value="Indole-3-glycerol_P_synth_dom"/>
</dbReference>
<dbReference type="InterPro" id="IPR001468">
    <property type="entry name" value="Indole-3-GlycerolPSynthase_CS"/>
</dbReference>
<comment type="caution">
    <text evidence="10">The sequence shown here is derived from an EMBL/GenBank/DDBJ whole genome shotgun (WGS) entry which is preliminary data.</text>
</comment>
<keyword evidence="5" id="KW-0210">Decarboxylase</keyword>
<accession>A0A3S3QLI0</accession>
<dbReference type="PROSITE" id="PS00614">
    <property type="entry name" value="IGPS"/>
    <property type="match status" value="1"/>
</dbReference>
<evidence type="ECO:0000256" key="6">
    <source>
        <dbReference type="ARBA" id="ARBA00022822"/>
    </source>
</evidence>
<dbReference type="GO" id="GO:0004640">
    <property type="term" value="F:phosphoribosylanthranilate isomerase activity"/>
    <property type="evidence" value="ECO:0007669"/>
    <property type="project" value="TreeGrafter"/>
</dbReference>
<dbReference type="RefSeq" id="WP_128391347.1">
    <property type="nucleotide sequence ID" value="NZ_SBII01000016.1"/>
</dbReference>
<keyword evidence="6" id="KW-0822">Tryptophan biosynthesis</keyword>
<evidence type="ECO:0000256" key="1">
    <source>
        <dbReference type="ARBA" id="ARBA00001633"/>
    </source>
</evidence>